<reference evidence="3" key="3">
    <citation type="submission" date="2015-08" db="EMBL/GenBank/DDBJ databases">
        <authorList>
            <person name="Weber T."/>
            <person name="Iftime D."/>
        </authorList>
    </citation>
    <scope>NUCLEOTIDE SEQUENCE</scope>
    <source>
        <strain evidence="3">Tu 365</strain>
    </source>
</reference>
<keyword evidence="1" id="KW-1133">Transmembrane helix</keyword>
<evidence type="ECO:0000313" key="4">
    <source>
        <dbReference type="EMBL" id="AGS73774.1"/>
    </source>
</evidence>
<dbReference type="KEGG" id="sci:B446_00400"/>
<dbReference type="EMBL" id="CP006259">
    <property type="protein sequence ID" value="AGS73774.1"/>
    <property type="molecule type" value="Genomic_DNA"/>
</dbReference>
<feature type="transmembrane region" description="Helical" evidence="1">
    <location>
        <begin position="157"/>
        <end position="178"/>
    </location>
</feature>
<dbReference type="InterPro" id="IPR025565">
    <property type="entry name" value="DUF4328"/>
</dbReference>
<evidence type="ECO:0000313" key="5">
    <source>
        <dbReference type="Proteomes" id="UP000015423"/>
    </source>
</evidence>
<evidence type="ECO:0000259" key="2">
    <source>
        <dbReference type="Pfam" id="PF14219"/>
    </source>
</evidence>
<keyword evidence="5" id="KW-1185">Reference proteome</keyword>
<feature type="domain" description="DUF4328" evidence="2">
    <location>
        <begin position="41"/>
        <end position="182"/>
    </location>
</feature>
<proteinExistence type="predicted"/>
<dbReference type="STRING" id="1214242.B446_00400"/>
<dbReference type="HOGENOM" id="CLU_1331325_0_0_11"/>
<evidence type="ECO:0000313" key="3">
    <source>
        <dbReference type="EMBL" id="AGS66920.1"/>
    </source>
</evidence>
<sequence>MSGPTVKAPWLPARFAQAAVAAAAVADVARAVTVRAHAAHPLDTSESTSGRVSQVYVNLMIVAAALFLVWFTRSRRVAGSLSPNPLAGSAPWAVFSWLVPVINMWVPRGLVLDVLRASGPGAAQPRDRVLVNVWWATWIGHALVAAVSGGPGQRASLAMLLVAEGLELAAAALAIAVIQRITTRQAAALGSTLPAPGVASLPPLP</sequence>
<dbReference type="Proteomes" id="UP000015423">
    <property type="component" value="Chromosome"/>
</dbReference>
<dbReference type="AlphaFoldDB" id="S5VER4"/>
<dbReference type="KEGG" id="sci:B446_34890"/>
<name>S5VER4_STRC3</name>
<dbReference type="EMBL" id="CP006259">
    <property type="protein sequence ID" value="AGS66920.1"/>
    <property type="molecule type" value="Genomic_DNA"/>
</dbReference>
<reference evidence="3 5" key="2">
    <citation type="journal article" date="2013" name="J. Biotechnol.">
        <title>Complete genome sequence of the kirromycin producer Streptomyces collinus Tu 365 consisting of a linear chromosome and two linear plasmids.</title>
        <authorList>
            <person name="Ruckert C."/>
            <person name="Szczepanowski R."/>
            <person name="Albersmeier A."/>
            <person name="Goesmann A."/>
            <person name="Iftime D."/>
            <person name="Musiol E.M."/>
            <person name="Blin K."/>
            <person name="Wohlleben W."/>
            <person name="Puhler A."/>
            <person name="Kalinowski J."/>
            <person name="Weber T."/>
        </authorList>
    </citation>
    <scope>NUCLEOTIDE SEQUENCE [LARGE SCALE GENOMIC DNA]</scope>
    <source>
        <strain evidence="5">DSM 40733 / Tue 365</strain>
        <strain evidence="3">Tu 365</strain>
    </source>
</reference>
<accession>S5VER4</accession>
<feature type="transmembrane region" description="Helical" evidence="1">
    <location>
        <begin position="55"/>
        <end position="72"/>
    </location>
</feature>
<dbReference type="PATRIC" id="fig|1214242.5.peg.7156"/>
<feature type="transmembrane region" description="Helical" evidence="1">
    <location>
        <begin position="84"/>
        <end position="106"/>
    </location>
</feature>
<dbReference type="RefSeq" id="WP_020937407.1">
    <property type="nucleotide sequence ID" value="NC_021985.1"/>
</dbReference>
<gene>
    <name evidence="3" type="ORF">B446_00400</name>
    <name evidence="4" type="ORF">B446_34890</name>
</gene>
<protein>
    <recommendedName>
        <fullName evidence="2">DUF4328 domain-containing protein</fullName>
    </recommendedName>
</protein>
<dbReference type="Pfam" id="PF14219">
    <property type="entry name" value="DUF4328"/>
    <property type="match status" value="1"/>
</dbReference>
<organism evidence="3 5">
    <name type="scientific">Streptomyces collinus (strain DSM 40733 / Tue 365)</name>
    <dbReference type="NCBI Taxonomy" id="1214242"/>
    <lineage>
        <taxon>Bacteria</taxon>
        <taxon>Bacillati</taxon>
        <taxon>Actinomycetota</taxon>
        <taxon>Actinomycetes</taxon>
        <taxon>Kitasatosporales</taxon>
        <taxon>Streptomycetaceae</taxon>
        <taxon>Streptomyces</taxon>
    </lineage>
</organism>
<evidence type="ECO:0000256" key="1">
    <source>
        <dbReference type="SAM" id="Phobius"/>
    </source>
</evidence>
<reference evidence="5" key="1">
    <citation type="submission" date="2012-10" db="EMBL/GenBank/DDBJ databases">
        <title>The complete genome sequence of Streptomyces collinus Tu 365.</title>
        <authorList>
            <person name="Ruckert C."/>
            <person name="Szczepanowski R."/>
            <person name="Goesmann A."/>
            <person name="Pross E.K."/>
            <person name="Musiol E.M."/>
            <person name="Blin K."/>
            <person name="Wohlleben W."/>
            <person name="Puhler A."/>
            <person name="Weber T."/>
            <person name="Kalinowski J."/>
        </authorList>
    </citation>
    <scope>NUCLEOTIDE SEQUENCE [LARGE SCALE GENOMIC DNA]</scope>
    <source>
        <strain evidence="5">DSM 40733 / Tue 365</strain>
    </source>
</reference>
<dbReference type="eggNOG" id="COG0515">
    <property type="taxonomic scope" value="Bacteria"/>
</dbReference>
<keyword evidence="1" id="KW-0472">Membrane</keyword>
<keyword evidence="1" id="KW-0812">Transmembrane</keyword>